<dbReference type="SMART" id="SM00984">
    <property type="entry name" value="UDPG_MGDP_dh_C"/>
    <property type="match status" value="1"/>
</dbReference>
<feature type="compositionally biased region" description="Polar residues" evidence="7">
    <location>
        <begin position="507"/>
        <end position="538"/>
    </location>
</feature>
<dbReference type="Pfam" id="PF03720">
    <property type="entry name" value="UDPG_MGDP_dh_C"/>
    <property type="match status" value="1"/>
</dbReference>
<dbReference type="InterPro" id="IPR014027">
    <property type="entry name" value="UDP-Glc/GDP-Man_DH_C"/>
</dbReference>
<dbReference type="InterPro" id="IPR017476">
    <property type="entry name" value="UDP-Glc/GDP-Man"/>
</dbReference>
<proteinExistence type="inferred from homology"/>
<protein>
    <recommendedName>
        <fullName evidence="3">UDP-glucose 6-dehydrogenase</fullName>
        <ecNumber evidence="3">1.1.1.22</ecNumber>
    </recommendedName>
</protein>
<dbReference type="PIRSF" id="PIRSF000124">
    <property type="entry name" value="UDPglc_GDPman_dh"/>
    <property type="match status" value="1"/>
</dbReference>
<evidence type="ECO:0000256" key="1">
    <source>
        <dbReference type="ARBA" id="ARBA00004701"/>
    </source>
</evidence>
<organism evidence="9 10">
    <name type="scientific">Stereocaulon virgatum</name>
    <dbReference type="NCBI Taxonomy" id="373712"/>
    <lineage>
        <taxon>Eukaryota</taxon>
        <taxon>Fungi</taxon>
        <taxon>Dikarya</taxon>
        <taxon>Ascomycota</taxon>
        <taxon>Pezizomycotina</taxon>
        <taxon>Lecanoromycetes</taxon>
        <taxon>OSLEUM clade</taxon>
        <taxon>Lecanoromycetidae</taxon>
        <taxon>Lecanorales</taxon>
        <taxon>Lecanorineae</taxon>
        <taxon>Stereocaulaceae</taxon>
        <taxon>Stereocaulon</taxon>
    </lineage>
</organism>
<evidence type="ECO:0000313" key="9">
    <source>
        <dbReference type="EMBL" id="KAL2045745.1"/>
    </source>
</evidence>
<evidence type="ECO:0000256" key="4">
    <source>
        <dbReference type="ARBA" id="ARBA00023002"/>
    </source>
</evidence>
<evidence type="ECO:0000256" key="5">
    <source>
        <dbReference type="ARBA" id="ARBA00023027"/>
    </source>
</evidence>
<dbReference type="Pfam" id="PF00984">
    <property type="entry name" value="UDPG_MGDP_dh"/>
    <property type="match status" value="1"/>
</dbReference>
<evidence type="ECO:0000256" key="7">
    <source>
        <dbReference type="SAM" id="MobiDB-lite"/>
    </source>
</evidence>
<dbReference type="InterPro" id="IPR028356">
    <property type="entry name" value="UDPglc_DH_euk"/>
</dbReference>
<dbReference type="Proteomes" id="UP001590950">
    <property type="component" value="Unassembled WGS sequence"/>
</dbReference>
<dbReference type="InterPro" id="IPR008927">
    <property type="entry name" value="6-PGluconate_DH-like_C_sf"/>
</dbReference>
<feature type="region of interest" description="Disordered" evidence="7">
    <location>
        <begin position="459"/>
        <end position="481"/>
    </location>
</feature>
<dbReference type="InterPro" id="IPR036220">
    <property type="entry name" value="UDP-Glc/GDP-Man_DH_C_sf"/>
</dbReference>
<feature type="region of interest" description="Disordered" evidence="7">
    <location>
        <begin position="507"/>
        <end position="562"/>
    </location>
</feature>
<dbReference type="PIRSF" id="PIRSF500133">
    <property type="entry name" value="UDPglc_DH_euk"/>
    <property type="match status" value="1"/>
</dbReference>
<evidence type="ECO:0000256" key="3">
    <source>
        <dbReference type="ARBA" id="ARBA00012954"/>
    </source>
</evidence>
<dbReference type="InterPro" id="IPR014026">
    <property type="entry name" value="UDP-Glc/GDP-Man_DH_dimer"/>
</dbReference>
<feature type="compositionally biased region" description="Low complexity" evidence="7">
    <location>
        <begin position="544"/>
        <end position="560"/>
    </location>
</feature>
<dbReference type="InterPro" id="IPR036291">
    <property type="entry name" value="NAD(P)-bd_dom_sf"/>
</dbReference>
<evidence type="ECO:0000313" key="10">
    <source>
        <dbReference type="Proteomes" id="UP001590950"/>
    </source>
</evidence>
<evidence type="ECO:0000256" key="2">
    <source>
        <dbReference type="ARBA" id="ARBA00006601"/>
    </source>
</evidence>
<dbReference type="Gene3D" id="3.40.50.720">
    <property type="entry name" value="NAD(P)-binding Rossmann-like Domain"/>
    <property type="match status" value="2"/>
</dbReference>
<dbReference type="SUPFAM" id="SSF48179">
    <property type="entry name" value="6-phosphogluconate dehydrogenase C-terminal domain-like"/>
    <property type="match status" value="1"/>
</dbReference>
<dbReference type="PANTHER" id="PTHR11374:SF3">
    <property type="entry name" value="UDP-GLUCOSE 6-DEHYDROGENASE"/>
    <property type="match status" value="1"/>
</dbReference>
<gene>
    <name evidence="9" type="ORF">N7G274_002176</name>
</gene>
<reference evidence="9 10" key="1">
    <citation type="submission" date="2024-09" db="EMBL/GenBank/DDBJ databases">
        <title>Rethinking Asexuality: The Enigmatic Case of Functional Sexual Genes in Lepraria (Stereocaulaceae).</title>
        <authorList>
            <person name="Doellman M."/>
            <person name="Sun Y."/>
            <person name="Barcenas-Pena A."/>
            <person name="Lumbsch H.T."/>
            <person name="Grewe F."/>
        </authorList>
    </citation>
    <scope>NUCLEOTIDE SEQUENCE [LARGE SCALE GENOMIC DNA]</scope>
    <source>
        <strain evidence="9 10">Mercado 3170</strain>
    </source>
</reference>
<comment type="caution">
    <text evidence="9">The sequence shown here is derived from an EMBL/GenBank/DDBJ whole genome shotgun (WGS) entry which is preliminary data.</text>
</comment>
<comment type="catalytic activity">
    <reaction evidence="6">
        <text>UDP-alpha-D-glucose + 2 NAD(+) + H2O = UDP-alpha-D-glucuronate + 2 NADH + 3 H(+)</text>
        <dbReference type="Rhea" id="RHEA:23596"/>
        <dbReference type="ChEBI" id="CHEBI:15377"/>
        <dbReference type="ChEBI" id="CHEBI:15378"/>
        <dbReference type="ChEBI" id="CHEBI:57540"/>
        <dbReference type="ChEBI" id="CHEBI:57945"/>
        <dbReference type="ChEBI" id="CHEBI:58052"/>
        <dbReference type="ChEBI" id="CHEBI:58885"/>
        <dbReference type="EC" id="1.1.1.22"/>
    </reaction>
</comment>
<dbReference type="EC" id="1.1.1.22" evidence="3"/>
<sequence>MEEAVLITATPAAHKPIGRVTCLGSGFVGGPTSAVTAFMSNVDVTVVDINPERIRAWNSDWLPIYEPGLNEIVYAARGSPSTNAASQYEAPQAVPRHKGRASLHFSTNINKAIDEADLIFVCVNTPTKANGVGRGAAADLAFVEAAARNIAQVARQDKIVVEKSTVPCRTAQSIREILSANANPGVRFDVLSNPEFLAEGTAVRDLLTPDRVIIGSETTPEGLRAAASLVDIYSQWIPRERIITMNLWSSELSKLAANALLAQRISSVNALSAICEATGADVDEVSNACGLDSRIGPHMLKAGPGFGGSCFQKDIFNIVYLSESLHLYEVADYWRGIINMNQYQKNRFTKRIISCLFNNLTSKKIAVLGFAFKKDTSDTRESPAIALITNLIAEKAQVAIYDPKVKGPQIWKELVDAGSKAGHLKQIVLICKSAYEACQGADAIIVVTEWDEFSNKEPVNARKVEADQPQGNDRLNVPEGRRTFTPAEFTCTTQLVLSEISTYLSKETSPSLPSREAQNTNNPLNALSHNIPHSTSRTNRTKQQRSSSPPSPTKTPTSAKPHTKYLFYVDEPTKQPPRASNFGPEPPMTERLDWARIATGMRKPMWVFDGRNILDGAKLEALGFRYEAIGKASKYAGFH</sequence>
<dbReference type="SUPFAM" id="SSF51735">
    <property type="entry name" value="NAD(P)-binding Rossmann-fold domains"/>
    <property type="match status" value="1"/>
</dbReference>
<dbReference type="InterPro" id="IPR001732">
    <property type="entry name" value="UDP-Glc/GDP-Man_DH_N"/>
</dbReference>
<comment type="similarity">
    <text evidence="2">Belongs to the UDP-glucose/GDP-mannose dehydrogenase family.</text>
</comment>
<comment type="pathway">
    <text evidence="1">Nucleotide-sugar biosynthesis; UDP-alpha-D-glucuronate biosynthesis; UDP-alpha-D-glucuronate from UDP-alpha-D-glucose: step 1/1.</text>
</comment>
<accession>A0ABR4AJW5</accession>
<keyword evidence="4" id="KW-0560">Oxidoreductase</keyword>
<keyword evidence="10" id="KW-1185">Reference proteome</keyword>
<dbReference type="SUPFAM" id="SSF52413">
    <property type="entry name" value="UDP-glucose/GDP-mannose dehydrogenase C-terminal domain"/>
    <property type="match status" value="1"/>
</dbReference>
<keyword evidence="5" id="KW-0520">NAD</keyword>
<name>A0ABR4AJW5_9LECA</name>
<feature type="domain" description="UDP-glucose/GDP-mannose dehydrogenase C-terminal" evidence="8">
    <location>
        <begin position="366"/>
        <end position="461"/>
    </location>
</feature>
<evidence type="ECO:0000256" key="6">
    <source>
        <dbReference type="ARBA" id="ARBA00047473"/>
    </source>
</evidence>
<dbReference type="Gene3D" id="1.20.5.100">
    <property type="entry name" value="Cytochrome c1, transmembrane anchor, C-terminal"/>
    <property type="match status" value="1"/>
</dbReference>
<dbReference type="EMBL" id="JBEFKJ010000006">
    <property type="protein sequence ID" value="KAL2045745.1"/>
    <property type="molecule type" value="Genomic_DNA"/>
</dbReference>
<dbReference type="PANTHER" id="PTHR11374">
    <property type="entry name" value="UDP-GLUCOSE DEHYDROGENASE/UDP-MANNAC DEHYDROGENASE"/>
    <property type="match status" value="1"/>
</dbReference>
<dbReference type="NCBIfam" id="TIGR03026">
    <property type="entry name" value="NDP-sugDHase"/>
    <property type="match status" value="1"/>
</dbReference>
<dbReference type="Pfam" id="PF03721">
    <property type="entry name" value="UDPG_MGDP_dh_N"/>
    <property type="match status" value="2"/>
</dbReference>
<evidence type="ECO:0000259" key="8">
    <source>
        <dbReference type="SMART" id="SM00984"/>
    </source>
</evidence>